<sequence>MKITLTTVDSTDGRRRDHLLSLPAQATVGDVADAVDRPSPEQGRTGPGSAGSAGAGSAATAGSPGARDASGGLDAAGADRPTGHTTSRRTVYLGARRLDPATPITQAGIGEGAVLGLGGPPEEQEHVRVGEPPEGAVVLAEVHLVAGPGAGLNWRLGQGSHEIGSDPLCAVRLPGGEVPERGLWVTVRPDGSAYWHRTEPAAVGVQVRSVSPPADDEVTAAMRRHLPADPAGADMGLTPDDAPPVPPGATVWSPDDDLAAGAALLRLSAPVEPDAAVTPSADGVGVDYNRPPRIAPHLDAERVRLPGPPAPPGRRPFPLLLMLSPALLGLVLVGLLGSYYYLAFTVLSPTMALFNWISGRRGNRRQHLEQVRRYRERRRLLEREIHDAVVRERRVRGIVGPDPATAALIACGPGGRLWERRRRDPDHLVLRLGTVDQPSVKEIDDAARDENHRVARWNLEDVPIGVEVADHGVVGVAGAEAPAQALARWLVAQAAVLHSPRDLRIVVLTETERAAGWDWVRWLPHLRPANPGGPVVSVGNDPESVANRISELVAQVQARQRALGSSMGKAMFTEPDVLVVADGARRLRDVPGMVQILTDGPRVRIFSVCLDEQERLLPEECSTVVLASSAHLTVRRTGAPDIREVRPDLVTAPWCEQVARAMAPIRDVSPDHDGGLPQQVRLLDLIDLEPPTGEALIERWRKRPASTRFVLGTGYDGPLALDLVRDGPHGLVAGTTGSGKSELLQSFVASLAAVNRPDELTFVLVDYKGGSAFRECAELPHTLGMVTDLDAHLVERALASLGAELRRREQVLADVGAKDHQDYRAKRALDPSLAPLPRLLLVIDEFATLVREVPDFVPGLIGIAQRGRSLGIHLILATQRPAGAVTSDIRANTNLRIALRVTDAIESQDVIDTSEAVHISSGTPGRALVRTGPKSAVPFQSAWVGAERPTSEGERPRPVAHRPVRAAELSWTGLGRPAALPAAEEAAPAVAAAPVPIDLQALVAAVREAADGLDDYTPQPSPWLPPLDEHVLLDELPEIDQEGARGGAVPPPIPYALEDVPKLQQRRVATVDLAVFGHLYVIGAPRSGRTQLLRTLAGSAARTAGTADVHIYGIDAGGGGLTVLEALPHCGAVVSRHDVERLDRLLRRLVAELTERQERCSAHNAADINELRAMSAKKDRPAHILLLIDGWDALSGVLDEHDNGRPLDLVTRLLREGAAMGVHVVATSERSLLGGRLSAHNDHKLLLRQGDRADYQLVGLSSGKVPANVPAGRGWHLLSRTETQVALLAPGEGGQEQAEALREIGRQAARRDATVPAERRPFPVAALPRSADFTEVYERVPEQSRRPMWGLVGLGGDDAGPVGVDFTGPAAVFGVYGPPGSGRSTALATLAVSLLAGGTSLVVLTPRESPLRELGRHAHARVLDDQDPSTQDVQAALAAFDGPTVVVVDDADLLAMPECDRVLKEIAVSGRDRGVGLVYAGPADALQVAMGGWVSAAKRARRGLLLAPKALQEGDMIGVRLPMQLIRSALPPGRAVMTGPGGEPRMVQLPLTVLRTGE</sequence>
<evidence type="ECO:0000256" key="2">
    <source>
        <dbReference type="ARBA" id="ARBA00022840"/>
    </source>
</evidence>
<feature type="binding site" evidence="3">
    <location>
        <begin position="734"/>
        <end position="741"/>
    </location>
    <ligand>
        <name>ATP</name>
        <dbReference type="ChEBI" id="CHEBI:30616"/>
    </ligand>
</feature>
<organism evidence="8 9">
    <name type="scientific">Planotetraspora phitsanulokensis</name>
    <dbReference type="NCBI Taxonomy" id="575192"/>
    <lineage>
        <taxon>Bacteria</taxon>
        <taxon>Bacillati</taxon>
        <taxon>Actinomycetota</taxon>
        <taxon>Actinomycetes</taxon>
        <taxon>Streptosporangiales</taxon>
        <taxon>Streptosporangiaceae</taxon>
        <taxon>Planotetraspora</taxon>
    </lineage>
</organism>
<dbReference type="InterPro" id="IPR003593">
    <property type="entry name" value="AAA+_ATPase"/>
</dbReference>
<dbReference type="InterPro" id="IPR027417">
    <property type="entry name" value="P-loop_NTPase"/>
</dbReference>
<comment type="caution">
    <text evidence="8">The sequence shown here is derived from an EMBL/GenBank/DDBJ whole genome shotgun (WGS) entry which is preliminary data.</text>
</comment>
<feature type="domain" description="FtsK" evidence="7">
    <location>
        <begin position="1065"/>
        <end position="1264"/>
    </location>
</feature>
<gene>
    <name evidence="8" type="ORF">Pph01_70390</name>
</gene>
<keyword evidence="9" id="KW-1185">Reference proteome</keyword>
<evidence type="ECO:0000259" key="7">
    <source>
        <dbReference type="PROSITE" id="PS50901"/>
    </source>
</evidence>
<evidence type="ECO:0000256" key="4">
    <source>
        <dbReference type="SAM" id="Coils"/>
    </source>
</evidence>
<keyword evidence="1 3" id="KW-0547">Nucleotide-binding</keyword>
<dbReference type="PROSITE" id="PS50901">
    <property type="entry name" value="FTSK"/>
    <property type="match status" value="2"/>
</dbReference>
<dbReference type="RefSeq" id="WP_204077477.1">
    <property type="nucleotide sequence ID" value="NZ_BOOP01000039.1"/>
</dbReference>
<evidence type="ECO:0000313" key="9">
    <source>
        <dbReference type="Proteomes" id="UP000622547"/>
    </source>
</evidence>
<dbReference type="CDD" id="cd01127">
    <property type="entry name" value="TrwB_TraG_TraD_VirD4"/>
    <property type="match status" value="1"/>
</dbReference>
<dbReference type="InterPro" id="IPR002543">
    <property type="entry name" value="FtsK_dom"/>
</dbReference>
<feature type="binding site" evidence="3">
    <location>
        <begin position="1083"/>
        <end position="1090"/>
    </location>
    <ligand>
        <name>ATP</name>
        <dbReference type="ChEBI" id="CHEBI:30616"/>
    </ligand>
</feature>
<name>A0A8J3XJI2_9ACTN</name>
<evidence type="ECO:0000256" key="6">
    <source>
        <dbReference type="SAM" id="Phobius"/>
    </source>
</evidence>
<feature type="region of interest" description="Disordered" evidence="5">
    <location>
        <begin position="1"/>
        <end position="93"/>
    </location>
</feature>
<evidence type="ECO:0000256" key="5">
    <source>
        <dbReference type="SAM" id="MobiDB-lite"/>
    </source>
</evidence>
<keyword evidence="8" id="KW-0132">Cell division</keyword>
<dbReference type="EMBL" id="BOOP01000039">
    <property type="protein sequence ID" value="GII42036.1"/>
    <property type="molecule type" value="Genomic_DNA"/>
</dbReference>
<keyword evidence="4" id="KW-0175">Coiled coil</keyword>
<dbReference type="GO" id="GO:0051301">
    <property type="term" value="P:cell division"/>
    <property type="evidence" value="ECO:0007669"/>
    <property type="project" value="UniProtKB-KW"/>
</dbReference>
<feature type="domain" description="FtsK" evidence="7">
    <location>
        <begin position="716"/>
        <end position="908"/>
    </location>
</feature>
<feature type="compositionally biased region" description="Low complexity" evidence="5">
    <location>
        <begin position="55"/>
        <end position="79"/>
    </location>
</feature>
<feature type="coiled-coil region" evidence="4">
    <location>
        <begin position="364"/>
        <end position="391"/>
    </location>
</feature>
<protein>
    <submittedName>
        <fullName evidence="8">Cell division protein FtsK</fullName>
    </submittedName>
</protein>
<accession>A0A8J3XJI2</accession>
<dbReference type="InterPro" id="IPR050206">
    <property type="entry name" value="FtsK/SpoIIIE/SftA"/>
</dbReference>
<feature type="compositionally biased region" description="Gly residues" evidence="5">
    <location>
        <begin position="45"/>
        <end position="54"/>
    </location>
</feature>
<keyword evidence="6" id="KW-0472">Membrane</keyword>
<keyword evidence="6" id="KW-0812">Transmembrane</keyword>
<dbReference type="Pfam" id="PF01580">
    <property type="entry name" value="FtsK_SpoIIIE"/>
    <property type="match status" value="2"/>
</dbReference>
<dbReference type="Gene3D" id="3.40.50.300">
    <property type="entry name" value="P-loop containing nucleotide triphosphate hydrolases"/>
    <property type="match status" value="4"/>
</dbReference>
<evidence type="ECO:0000256" key="3">
    <source>
        <dbReference type="PROSITE-ProRule" id="PRU00289"/>
    </source>
</evidence>
<keyword evidence="8" id="KW-0131">Cell cycle</keyword>
<evidence type="ECO:0000313" key="8">
    <source>
        <dbReference type="EMBL" id="GII42036.1"/>
    </source>
</evidence>
<dbReference type="SUPFAM" id="SSF52540">
    <property type="entry name" value="P-loop containing nucleoside triphosphate hydrolases"/>
    <property type="match status" value="3"/>
</dbReference>
<dbReference type="GO" id="GO:0005524">
    <property type="term" value="F:ATP binding"/>
    <property type="evidence" value="ECO:0007669"/>
    <property type="project" value="UniProtKB-UniRule"/>
</dbReference>
<evidence type="ECO:0000256" key="1">
    <source>
        <dbReference type="ARBA" id="ARBA00022741"/>
    </source>
</evidence>
<dbReference type="GO" id="GO:0003677">
    <property type="term" value="F:DNA binding"/>
    <property type="evidence" value="ECO:0007669"/>
    <property type="project" value="InterPro"/>
</dbReference>
<dbReference type="PANTHER" id="PTHR22683">
    <property type="entry name" value="SPORULATION PROTEIN RELATED"/>
    <property type="match status" value="1"/>
</dbReference>
<dbReference type="SMART" id="SM00382">
    <property type="entry name" value="AAA"/>
    <property type="match status" value="3"/>
</dbReference>
<feature type="transmembrane region" description="Helical" evidence="6">
    <location>
        <begin position="319"/>
        <end position="342"/>
    </location>
</feature>
<keyword evidence="6" id="KW-1133">Transmembrane helix</keyword>
<proteinExistence type="predicted"/>
<feature type="compositionally biased region" description="Polar residues" evidence="5">
    <location>
        <begin position="1"/>
        <end position="10"/>
    </location>
</feature>
<dbReference type="PANTHER" id="PTHR22683:SF1">
    <property type="entry name" value="TYPE VII SECRETION SYSTEM PROTEIN ESSC"/>
    <property type="match status" value="1"/>
</dbReference>
<dbReference type="Proteomes" id="UP000622547">
    <property type="component" value="Unassembled WGS sequence"/>
</dbReference>
<keyword evidence="2 3" id="KW-0067">ATP-binding</keyword>
<reference evidence="8 9" key="1">
    <citation type="submission" date="2021-01" db="EMBL/GenBank/DDBJ databases">
        <title>Whole genome shotgun sequence of Planotetraspora phitsanulokensis NBRC 104273.</title>
        <authorList>
            <person name="Komaki H."/>
            <person name="Tamura T."/>
        </authorList>
    </citation>
    <scope>NUCLEOTIDE SEQUENCE [LARGE SCALE GENOMIC DNA]</scope>
    <source>
        <strain evidence="8 9">NBRC 104273</strain>
    </source>
</reference>